<protein>
    <submittedName>
        <fullName evidence="1">DUF2064 domain-containing protein</fullName>
    </submittedName>
</protein>
<name>A0A8A4ZHZ7_9MICO</name>
<dbReference type="InterPro" id="IPR018641">
    <property type="entry name" value="Trfase_1_rSAM/seldom-assoc"/>
</dbReference>
<dbReference type="EMBL" id="CP071868">
    <property type="protein sequence ID" value="QTE31011.1"/>
    <property type="molecule type" value="Genomic_DNA"/>
</dbReference>
<dbReference type="RefSeq" id="WP_227425394.1">
    <property type="nucleotide sequence ID" value="NZ_CP071868.1"/>
</dbReference>
<dbReference type="InterPro" id="IPR029044">
    <property type="entry name" value="Nucleotide-diphossugar_trans"/>
</dbReference>
<keyword evidence="2" id="KW-1185">Reference proteome</keyword>
<evidence type="ECO:0000313" key="1">
    <source>
        <dbReference type="EMBL" id="QTE31011.1"/>
    </source>
</evidence>
<evidence type="ECO:0000313" key="2">
    <source>
        <dbReference type="Proteomes" id="UP000663937"/>
    </source>
</evidence>
<dbReference type="Gene3D" id="3.90.550.10">
    <property type="entry name" value="Spore Coat Polysaccharide Biosynthesis Protein SpsA, Chain A"/>
    <property type="match status" value="1"/>
</dbReference>
<dbReference type="Pfam" id="PF09837">
    <property type="entry name" value="DUF2064"/>
    <property type="match status" value="1"/>
</dbReference>
<dbReference type="SUPFAM" id="SSF53448">
    <property type="entry name" value="Nucleotide-diphospho-sugar transferases"/>
    <property type="match status" value="1"/>
</dbReference>
<dbReference type="Proteomes" id="UP000663937">
    <property type="component" value="Chromosome"/>
</dbReference>
<dbReference type="PANTHER" id="PTHR36529:SF1">
    <property type="entry name" value="GLYCOSYLTRANSFERASE"/>
    <property type="match status" value="1"/>
</dbReference>
<accession>A0A8A4ZHZ7</accession>
<reference evidence="1" key="1">
    <citation type="submission" date="2021-03" db="EMBL/GenBank/DDBJ databases">
        <title>Pengzhenrongella sicca gen. nov., sp. nov., a new member of suborder Micrococcineae isolated from High-Arctic tundra soil.</title>
        <authorList>
            <person name="Peng F."/>
        </authorList>
    </citation>
    <scope>NUCLEOTIDE SEQUENCE</scope>
    <source>
        <strain evidence="1">LRZ-2</strain>
    </source>
</reference>
<gene>
    <name evidence="1" type="ORF">J4E96_08850</name>
</gene>
<dbReference type="AlphaFoldDB" id="A0A8A4ZHZ7"/>
<proteinExistence type="predicted"/>
<sequence>MTAPVVLVMAKVPIPGLVKTRLAATEGPVRAARLATAALLDTLDVCEVAFGLGRCHLSLGGDLALLDDALLAARLRAWTIHPQRGSDLGDRIANAHRDVHAVSGTPVVQIGMDTPQASSRDLDAIARLVSVDRPVLGLADDGGWWVLASGEPAHVNGLEQVPMSTPGTGRATWNLLQARARTVGVAPMMRDVDEAVDAEHVAALAPATRFASAWRAGRVS</sequence>
<dbReference type="KEGG" id="psic:J4E96_08850"/>
<organism evidence="1 2">
    <name type="scientific">Pengzhenrongella sicca</name>
    <dbReference type="NCBI Taxonomy" id="2819238"/>
    <lineage>
        <taxon>Bacteria</taxon>
        <taxon>Bacillati</taxon>
        <taxon>Actinomycetota</taxon>
        <taxon>Actinomycetes</taxon>
        <taxon>Micrococcales</taxon>
        <taxon>Pengzhenrongella</taxon>
    </lineage>
</organism>
<dbReference type="PANTHER" id="PTHR36529">
    <property type="entry name" value="SLL1095 PROTEIN"/>
    <property type="match status" value="1"/>
</dbReference>